<proteinExistence type="predicted"/>
<keyword evidence="1" id="KW-1133">Transmembrane helix</keyword>
<comment type="caution">
    <text evidence="2">The sequence shown here is derived from an EMBL/GenBank/DDBJ whole genome shotgun (WGS) entry which is preliminary data.</text>
</comment>
<evidence type="ECO:0000313" key="2">
    <source>
        <dbReference type="EMBL" id="KAJ6440089.1"/>
    </source>
</evidence>
<evidence type="ECO:0000313" key="3">
    <source>
        <dbReference type="Proteomes" id="UP001163105"/>
    </source>
</evidence>
<protein>
    <submittedName>
        <fullName evidence="2">Negative regulator of the PHO system</fullName>
    </submittedName>
</protein>
<reference evidence="2" key="1">
    <citation type="submission" date="2023-01" db="EMBL/GenBank/DDBJ databases">
        <title>The growth and conidiation of Purpureocillium lavendulum are regulated by nitrogen source and histone H3K14 acetylation.</title>
        <authorList>
            <person name="Tang P."/>
            <person name="Han J."/>
            <person name="Zhang C."/>
            <person name="Tang P."/>
            <person name="Qi F."/>
            <person name="Zhang K."/>
            <person name="Liang L."/>
        </authorList>
    </citation>
    <scope>NUCLEOTIDE SEQUENCE</scope>
    <source>
        <strain evidence="2">YMF1.00683</strain>
    </source>
</reference>
<sequence>MAGVHSLVGSIGSTTTASSDAVAAGRGNALAAIAMGLYYNLAVYQNNTAFFIATVPMRMLSAGVFWAQGWPAVAVWEGMGSLSTGLALWWHLRQPR</sequence>
<dbReference type="Proteomes" id="UP001163105">
    <property type="component" value="Unassembled WGS sequence"/>
</dbReference>
<keyword evidence="3" id="KW-1185">Reference proteome</keyword>
<dbReference type="AlphaFoldDB" id="A0AB34FMW8"/>
<keyword evidence="1" id="KW-0812">Transmembrane</keyword>
<accession>A0AB34FMW8</accession>
<name>A0AB34FMW8_9HYPO</name>
<feature type="transmembrane region" description="Helical" evidence="1">
    <location>
        <begin position="23"/>
        <end position="41"/>
    </location>
</feature>
<evidence type="ECO:0000256" key="1">
    <source>
        <dbReference type="SAM" id="Phobius"/>
    </source>
</evidence>
<organism evidence="2 3">
    <name type="scientific">Purpureocillium lavendulum</name>
    <dbReference type="NCBI Taxonomy" id="1247861"/>
    <lineage>
        <taxon>Eukaryota</taxon>
        <taxon>Fungi</taxon>
        <taxon>Dikarya</taxon>
        <taxon>Ascomycota</taxon>
        <taxon>Pezizomycotina</taxon>
        <taxon>Sordariomycetes</taxon>
        <taxon>Hypocreomycetidae</taxon>
        <taxon>Hypocreales</taxon>
        <taxon>Ophiocordycipitaceae</taxon>
        <taxon>Purpureocillium</taxon>
    </lineage>
</organism>
<keyword evidence="1" id="KW-0472">Membrane</keyword>
<dbReference type="EMBL" id="JAQHRD010000006">
    <property type="protein sequence ID" value="KAJ6440089.1"/>
    <property type="molecule type" value="Genomic_DNA"/>
</dbReference>
<gene>
    <name evidence="2" type="ORF">O9K51_07980</name>
</gene>